<evidence type="ECO:0000313" key="2">
    <source>
        <dbReference type="EMBL" id="OFJ46985.1"/>
    </source>
</evidence>
<name>A0A1E8PLD3_9BURK</name>
<keyword evidence="1" id="KW-0472">Membrane</keyword>
<comment type="caution">
    <text evidence="2">The sequence shown here is derived from an EMBL/GenBank/DDBJ whole genome shotgun (WGS) entry which is preliminary data.</text>
</comment>
<proteinExistence type="predicted"/>
<keyword evidence="1" id="KW-0812">Transmembrane</keyword>
<feature type="transmembrane region" description="Helical" evidence="1">
    <location>
        <begin position="51"/>
        <end position="70"/>
    </location>
</feature>
<gene>
    <name evidence="2" type="ORF">BA896_018145</name>
</gene>
<organism evidence="2 3">
    <name type="scientific">Janthinobacterium lividum</name>
    <dbReference type="NCBI Taxonomy" id="29581"/>
    <lineage>
        <taxon>Bacteria</taxon>
        <taxon>Pseudomonadati</taxon>
        <taxon>Pseudomonadota</taxon>
        <taxon>Betaproteobacteria</taxon>
        <taxon>Burkholderiales</taxon>
        <taxon>Oxalobacteraceae</taxon>
        <taxon>Janthinobacterium</taxon>
    </lineage>
</organism>
<keyword evidence="1" id="KW-1133">Transmembrane helix</keyword>
<evidence type="ECO:0000256" key="1">
    <source>
        <dbReference type="SAM" id="Phobius"/>
    </source>
</evidence>
<protein>
    <submittedName>
        <fullName evidence="2">Uncharacterized protein</fullName>
    </submittedName>
</protein>
<sequence>MKAHHAPQSAADFLLTVFARRQRPQLHQVAIFEARMASWSTYTPLEICARVLPTSVTSIAAFFCASWLVLRETRWNKTA</sequence>
<reference evidence="2 3" key="1">
    <citation type="submission" date="2016-10" db="EMBL/GenBank/DDBJ databases">
        <title>Updated version of Genome Assembly of Janthinobacterium lividum ERGS5:01.</title>
        <authorList>
            <person name="Kumar R."/>
            <person name="Acharya V."/>
            <person name="Singh D."/>
        </authorList>
    </citation>
    <scope>NUCLEOTIDE SEQUENCE [LARGE SCALE GENOMIC DNA]</scope>
    <source>
        <strain evidence="2 3">ERGS5:01</strain>
    </source>
</reference>
<dbReference type="Proteomes" id="UP000092634">
    <property type="component" value="Unassembled WGS sequence"/>
</dbReference>
<evidence type="ECO:0000313" key="3">
    <source>
        <dbReference type="Proteomes" id="UP000092634"/>
    </source>
</evidence>
<accession>A0A1E8PLD3</accession>
<dbReference type="AlphaFoldDB" id="A0A1E8PLD3"/>
<dbReference type="EMBL" id="MAQB02000009">
    <property type="protein sequence ID" value="OFJ46985.1"/>
    <property type="molecule type" value="Genomic_DNA"/>
</dbReference>